<dbReference type="InterPro" id="IPR000182">
    <property type="entry name" value="GNAT_dom"/>
</dbReference>
<evidence type="ECO:0000313" key="4">
    <source>
        <dbReference type="EMBL" id="CUH38879.1"/>
    </source>
</evidence>
<evidence type="ECO:0000256" key="2">
    <source>
        <dbReference type="ARBA" id="ARBA00023315"/>
    </source>
</evidence>
<dbReference type="Proteomes" id="UP000049455">
    <property type="component" value="Unassembled WGS sequence"/>
</dbReference>
<feature type="domain" description="N-acetyltransferase" evidence="3">
    <location>
        <begin position="1"/>
        <end position="131"/>
    </location>
</feature>
<evidence type="ECO:0000259" key="3">
    <source>
        <dbReference type="PROSITE" id="PS51186"/>
    </source>
</evidence>
<dbReference type="Pfam" id="PF00583">
    <property type="entry name" value="Acetyltransf_1"/>
    <property type="match status" value="1"/>
</dbReference>
<protein>
    <submittedName>
        <fullName evidence="4">Ribosomal-protein-alanine N-acetyltransferase</fullName>
    </submittedName>
</protein>
<dbReference type="CDD" id="cd04301">
    <property type="entry name" value="NAT_SF"/>
    <property type="match status" value="1"/>
</dbReference>
<dbReference type="Gene3D" id="3.40.630.30">
    <property type="match status" value="1"/>
</dbReference>
<keyword evidence="2" id="KW-0012">Acyltransferase</keyword>
<dbReference type="InterPro" id="IPR016181">
    <property type="entry name" value="Acyl_CoA_acyltransferase"/>
</dbReference>
<keyword evidence="1 4" id="KW-0808">Transferase</keyword>
<evidence type="ECO:0000256" key="1">
    <source>
        <dbReference type="ARBA" id="ARBA00022679"/>
    </source>
</evidence>
<proteinExistence type="predicted"/>
<gene>
    <name evidence="4" type="ORF">JSE7799_01597</name>
</gene>
<dbReference type="AlphaFoldDB" id="A0A0M7B9K6"/>
<name>A0A0M7B9K6_9RHOB</name>
<accession>A0A0M7B9K6</accession>
<reference evidence="4 5" key="1">
    <citation type="submission" date="2015-09" db="EMBL/GenBank/DDBJ databases">
        <authorList>
            <person name="Jackson K.R."/>
            <person name="Lunt B.L."/>
            <person name="Fisher J.N.B."/>
            <person name="Gardner A.V."/>
            <person name="Bailey M.E."/>
            <person name="Deus L.M."/>
            <person name="Earl A.S."/>
            <person name="Gibby P.D."/>
            <person name="Hartmann K.A."/>
            <person name="Liu J.E."/>
            <person name="Manci A.M."/>
            <person name="Nielsen D.A."/>
            <person name="Solomon M.B."/>
            <person name="Breakwell D.P."/>
            <person name="Burnett S.H."/>
            <person name="Grose J.H."/>
        </authorList>
    </citation>
    <scope>NUCLEOTIDE SEQUENCE [LARGE SCALE GENOMIC DNA]</scope>
    <source>
        <strain evidence="4 5">CECT 7799</strain>
    </source>
</reference>
<dbReference type="SUPFAM" id="SSF55729">
    <property type="entry name" value="Acyl-CoA N-acyltransferases (Nat)"/>
    <property type="match status" value="1"/>
</dbReference>
<dbReference type="OrthoDB" id="9804026at2"/>
<organism evidence="4 5">
    <name type="scientific">Jannaschia seosinensis</name>
    <dbReference type="NCBI Taxonomy" id="313367"/>
    <lineage>
        <taxon>Bacteria</taxon>
        <taxon>Pseudomonadati</taxon>
        <taxon>Pseudomonadota</taxon>
        <taxon>Alphaproteobacteria</taxon>
        <taxon>Rhodobacterales</taxon>
        <taxon>Roseobacteraceae</taxon>
        <taxon>Jannaschia</taxon>
    </lineage>
</organism>
<dbReference type="GO" id="GO:0016747">
    <property type="term" value="F:acyltransferase activity, transferring groups other than amino-acyl groups"/>
    <property type="evidence" value="ECO:0007669"/>
    <property type="project" value="InterPro"/>
</dbReference>
<dbReference type="RefSeq" id="WP_055663147.1">
    <property type="nucleotide sequence ID" value="NZ_CYPR01000097.1"/>
</dbReference>
<evidence type="ECO:0000313" key="5">
    <source>
        <dbReference type="Proteomes" id="UP000049455"/>
    </source>
</evidence>
<sequence>MTPEALARLHATSFTGAARWSEAGFAALLSDPATFLNATPNGAILGRVTLDEAELLTLIVHPDHRGRGCGRTLLAAFETAACANGAREAFLEVAEDNQPARALYASSGWHAAGRRPGYYAGKDALILRKTL</sequence>
<keyword evidence="5" id="KW-1185">Reference proteome</keyword>
<dbReference type="InterPro" id="IPR050832">
    <property type="entry name" value="Bact_Acetyltransf"/>
</dbReference>
<dbReference type="STRING" id="313367.JSE7799_01597"/>
<dbReference type="PANTHER" id="PTHR43877">
    <property type="entry name" value="AMINOALKYLPHOSPHONATE N-ACETYLTRANSFERASE-RELATED-RELATED"/>
    <property type="match status" value="1"/>
</dbReference>
<dbReference type="EMBL" id="CYPR01000097">
    <property type="protein sequence ID" value="CUH38879.1"/>
    <property type="molecule type" value="Genomic_DNA"/>
</dbReference>
<dbReference type="PROSITE" id="PS51186">
    <property type="entry name" value="GNAT"/>
    <property type="match status" value="1"/>
</dbReference>